<accession>W2KQK2</accession>
<gene>
    <name evidence="1" type="ORF">L917_13762</name>
</gene>
<organism evidence="1">
    <name type="scientific">Phytophthora nicotianae</name>
    <name type="common">Potato buckeye rot agent</name>
    <name type="synonym">Phytophthora parasitica</name>
    <dbReference type="NCBI Taxonomy" id="4792"/>
    <lineage>
        <taxon>Eukaryota</taxon>
        <taxon>Sar</taxon>
        <taxon>Stramenopiles</taxon>
        <taxon>Oomycota</taxon>
        <taxon>Peronosporomycetes</taxon>
        <taxon>Peronosporales</taxon>
        <taxon>Peronosporaceae</taxon>
        <taxon>Phytophthora</taxon>
    </lineage>
</organism>
<reference evidence="1" key="1">
    <citation type="submission" date="2013-11" db="EMBL/GenBank/DDBJ databases">
        <title>The Genome Sequence of Phytophthora parasitica CHvinca01.</title>
        <authorList>
            <consortium name="The Broad Institute Genomics Platform"/>
            <person name="Russ C."/>
            <person name="Tyler B."/>
            <person name="Panabieres F."/>
            <person name="Shan W."/>
            <person name="Tripathy S."/>
            <person name="Grunwald N."/>
            <person name="Machado M."/>
            <person name="Johnson C.S."/>
            <person name="Arredondo F."/>
            <person name="Hong C."/>
            <person name="Coffey M."/>
            <person name="Young S.K."/>
            <person name="Zeng Q."/>
            <person name="Gargeya S."/>
            <person name="Fitzgerald M."/>
            <person name="Abouelleil A."/>
            <person name="Alvarado L."/>
            <person name="Chapman S.B."/>
            <person name="Gainer-Dewar J."/>
            <person name="Goldberg J."/>
            <person name="Griggs A."/>
            <person name="Gujja S."/>
            <person name="Hansen M."/>
            <person name="Howarth C."/>
            <person name="Imamovic A."/>
            <person name="Ireland A."/>
            <person name="Larimer J."/>
            <person name="McCowan C."/>
            <person name="Murphy C."/>
            <person name="Pearson M."/>
            <person name="Poon T.W."/>
            <person name="Priest M."/>
            <person name="Roberts A."/>
            <person name="Saif S."/>
            <person name="Shea T."/>
            <person name="Sykes S."/>
            <person name="Wortman J."/>
            <person name="Nusbaum C."/>
            <person name="Birren B."/>
        </authorList>
    </citation>
    <scope>NUCLEOTIDE SEQUENCE [LARGE SCALE GENOMIC DNA]</scope>
    <source>
        <strain evidence="1">CHvinca01</strain>
    </source>
</reference>
<dbReference type="Proteomes" id="UP000054423">
    <property type="component" value="Unassembled WGS sequence"/>
</dbReference>
<feature type="non-terminal residue" evidence="1">
    <location>
        <position position="1"/>
    </location>
</feature>
<dbReference type="EMBL" id="KI681175">
    <property type="protein sequence ID" value="ETL86889.1"/>
    <property type="molecule type" value="Genomic_DNA"/>
</dbReference>
<evidence type="ECO:0000313" key="1">
    <source>
        <dbReference type="EMBL" id="ETL86889.1"/>
    </source>
</evidence>
<sequence>NTKKEDRVSILNAYDESKGGAALLLTKQRLDPISAVSDVRKKLVDAETT</sequence>
<proteinExistence type="predicted"/>
<dbReference type="AlphaFoldDB" id="W2KQK2"/>
<protein>
    <submittedName>
        <fullName evidence="1">Uncharacterized protein</fullName>
    </submittedName>
</protein>
<name>W2KQK2_PHYNI</name>